<feature type="region of interest" description="Disordered" evidence="1">
    <location>
        <begin position="34"/>
        <end position="53"/>
    </location>
</feature>
<dbReference type="NCBIfam" id="NF041518">
    <property type="entry name" value="choice_anch_Q"/>
    <property type="match status" value="1"/>
</dbReference>
<dbReference type="EMBL" id="SEWG01000002">
    <property type="protein sequence ID" value="RYU91494.1"/>
    <property type="molecule type" value="Genomic_DNA"/>
</dbReference>
<organism evidence="4 5">
    <name type="scientific">Mucilaginibacter terrigena</name>
    <dbReference type="NCBI Taxonomy" id="2492395"/>
    <lineage>
        <taxon>Bacteria</taxon>
        <taxon>Pseudomonadati</taxon>
        <taxon>Bacteroidota</taxon>
        <taxon>Sphingobacteriia</taxon>
        <taxon>Sphingobacteriales</taxon>
        <taxon>Sphingobacteriaceae</taxon>
        <taxon>Mucilaginibacter</taxon>
    </lineage>
</organism>
<dbReference type="Gene3D" id="2.160.20.10">
    <property type="entry name" value="Single-stranded right-handed beta-helix, Pectin lyase-like"/>
    <property type="match status" value="1"/>
</dbReference>
<name>A0A4Q5LQ05_9SPHI</name>
<evidence type="ECO:0000259" key="3">
    <source>
        <dbReference type="Pfam" id="PF13229"/>
    </source>
</evidence>
<dbReference type="SMART" id="SM00710">
    <property type="entry name" value="PbH1"/>
    <property type="match status" value="7"/>
</dbReference>
<dbReference type="InterPro" id="IPR059226">
    <property type="entry name" value="Choice_anch_Q_dom"/>
</dbReference>
<evidence type="ECO:0000313" key="4">
    <source>
        <dbReference type="EMBL" id="RYU91494.1"/>
    </source>
</evidence>
<dbReference type="Proteomes" id="UP000293331">
    <property type="component" value="Unassembled WGS sequence"/>
</dbReference>
<dbReference type="SUPFAM" id="SSF51126">
    <property type="entry name" value="Pectin lyase-like"/>
    <property type="match status" value="1"/>
</dbReference>
<dbReference type="InterPro" id="IPR012334">
    <property type="entry name" value="Pectin_lyas_fold"/>
</dbReference>
<dbReference type="InterPro" id="IPR039448">
    <property type="entry name" value="Beta_helix"/>
</dbReference>
<feature type="domain" description="Right handed beta helix" evidence="3">
    <location>
        <begin position="237"/>
        <end position="399"/>
    </location>
</feature>
<accession>A0A4Q5LQ05</accession>
<protein>
    <submittedName>
        <fullName evidence="4">Right-handed parallel beta-helix repeat-containing protein</fullName>
    </submittedName>
</protein>
<proteinExistence type="predicted"/>
<dbReference type="InterPro" id="IPR011050">
    <property type="entry name" value="Pectin_lyase_fold/virulence"/>
</dbReference>
<dbReference type="OrthoDB" id="9805017at2"/>
<evidence type="ECO:0000256" key="2">
    <source>
        <dbReference type="SAM" id="SignalP"/>
    </source>
</evidence>
<gene>
    <name evidence="4" type="ORF">EWM62_06020</name>
</gene>
<feature type="signal peptide" evidence="2">
    <location>
        <begin position="1"/>
        <end position="21"/>
    </location>
</feature>
<feature type="chain" id="PRO_5020208450" evidence="2">
    <location>
        <begin position="22"/>
        <end position="460"/>
    </location>
</feature>
<dbReference type="InterPro" id="IPR006626">
    <property type="entry name" value="PbH1"/>
</dbReference>
<reference evidence="4 5" key="1">
    <citation type="submission" date="2019-02" db="EMBL/GenBank/DDBJ databases">
        <title>Bacterial novel species Mucilaginibacter sp. 17JY9-4 isolated from soil.</title>
        <authorList>
            <person name="Jung H.-Y."/>
        </authorList>
    </citation>
    <scope>NUCLEOTIDE SEQUENCE [LARGE SCALE GENOMIC DNA]</scope>
    <source>
        <strain evidence="4 5">17JY9-4</strain>
    </source>
</reference>
<keyword evidence="2" id="KW-0732">Signal</keyword>
<evidence type="ECO:0000256" key="1">
    <source>
        <dbReference type="SAM" id="MobiDB-lite"/>
    </source>
</evidence>
<dbReference type="Pfam" id="PF13229">
    <property type="entry name" value="Beta_helix"/>
    <property type="match status" value="1"/>
</dbReference>
<dbReference type="AlphaFoldDB" id="A0A4Q5LQ05"/>
<dbReference type="RefSeq" id="WP_129875751.1">
    <property type="nucleotide sequence ID" value="NZ_SEWG01000002.1"/>
</dbReference>
<sequence>MNITKYLICGIACALVLSTFAMCSKSTMDKAKPTVTTQGEEVEPPVTDPQTNTDCTYTVKPSEWFVDGANIPAGSVVCIPAGTRGALLLKNFKGTAAQPITIVNKGGKVTFKVAVTASYALKTQNCRYFKITGDGAEGIKYGFDLNGGNIGMTMDDLSSDFEIANVEVRNSGFAGIMAKTDPSCDVATQRGHFTMQNITIHKNYIHKTGGEGLYIGNSFYAFGSLIACGNVLPHDVKNVKIYNNIIDSTGCEGIQVGSAIADCKVYNNTVKSPGLSPFSAGQNNGIQIGEGTGGKCYNNLIKDAPGNGIIVLGLGDNVVYNNVIINAGANGIFADSRYTPGPNFQFINNTIVSPGADGIKMNSESIPMNTVINNAIIKPGSNLAIHKISSRVKLTALNNYISNDINACGFVNFNGDDFHLQPSSPLINAGANAASYGINADYYGTARPSGNAFDIGATEY</sequence>
<comment type="caution">
    <text evidence="4">The sequence shown here is derived from an EMBL/GenBank/DDBJ whole genome shotgun (WGS) entry which is preliminary data.</text>
</comment>
<keyword evidence="5" id="KW-1185">Reference proteome</keyword>
<evidence type="ECO:0000313" key="5">
    <source>
        <dbReference type="Proteomes" id="UP000293331"/>
    </source>
</evidence>